<evidence type="ECO:0000313" key="7">
    <source>
        <dbReference type="Proteomes" id="UP000612899"/>
    </source>
</evidence>
<evidence type="ECO:0000256" key="3">
    <source>
        <dbReference type="ARBA" id="ARBA00023326"/>
    </source>
</evidence>
<dbReference type="NCBIfam" id="NF012211">
    <property type="entry name" value="tand_rpt_95"/>
    <property type="match status" value="1"/>
</dbReference>
<dbReference type="Pfam" id="PF17803">
    <property type="entry name" value="Cadherin_4"/>
    <property type="match status" value="1"/>
</dbReference>
<dbReference type="PANTHER" id="PTHR13817:SF151">
    <property type="entry name" value="TITIN"/>
    <property type="match status" value="1"/>
</dbReference>
<protein>
    <submittedName>
        <fullName evidence="6">Fibronectin type III</fullName>
    </submittedName>
</protein>
<dbReference type="CDD" id="cd00063">
    <property type="entry name" value="FN3"/>
    <property type="match status" value="4"/>
</dbReference>
<proteinExistence type="predicted"/>
<keyword evidence="1" id="KW-0677">Repeat</keyword>
<dbReference type="PROSITE" id="PS50853">
    <property type="entry name" value="FN3"/>
    <property type="match status" value="3"/>
</dbReference>
<feature type="domain" description="Fibronectin type-III" evidence="5">
    <location>
        <begin position="1542"/>
        <end position="1633"/>
    </location>
</feature>
<dbReference type="Pfam" id="PF00041">
    <property type="entry name" value="fn3"/>
    <property type="match status" value="3"/>
</dbReference>
<evidence type="ECO:0000313" key="6">
    <source>
        <dbReference type="EMBL" id="GIH09441.1"/>
    </source>
</evidence>
<dbReference type="InterPro" id="IPR036116">
    <property type="entry name" value="FN3_sf"/>
</dbReference>
<keyword evidence="2" id="KW-0326">Glycosidase</keyword>
<dbReference type="InterPro" id="IPR050964">
    <property type="entry name" value="Striated_Muscle_Regulatory"/>
</dbReference>
<evidence type="ECO:0000256" key="2">
    <source>
        <dbReference type="ARBA" id="ARBA00023295"/>
    </source>
</evidence>
<feature type="domain" description="Fibronectin type-III" evidence="5">
    <location>
        <begin position="1635"/>
        <end position="1728"/>
    </location>
</feature>
<evidence type="ECO:0000256" key="1">
    <source>
        <dbReference type="ARBA" id="ARBA00022737"/>
    </source>
</evidence>
<dbReference type="InterPro" id="IPR040853">
    <property type="entry name" value="RapA2_cadherin-like"/>
</dbReference>
<dbReference type="Gene3D" id="2.60.40.10">
    <property type="entry name" value="Immunoglobulins"/>
    <property type="match status" value="4"/>
</dbReference>
<comment type="caution">
    <text evidence="6">The sequence shown here is derived from an EMBL/GenBank/DDBJ whole genome shotgun (WGS) entry which is preliminary data.</text>
</comment>
<keyword evidence="3" id="KW-0624">Polysaccharide degradation</keyword>
<dbReference type="Gene3D" id="2.60.40.2810">
    <property type="match status" value="1"/>
</dbReference>
<dbReference type="RefSeq" id="WP_203913178.1">
    <property type="nucleotide sequence ID" value="NZ_BONY01000068.1"/>
</dbReference>
<evidence type="ECO:0000256" key="4">
    <source>
        <dbReference type="SAM" id="MobiDB-lite"/>
    </source>
</evidence>
<dbReference type="GO" id="GO:0016798">
    <property type="term" value="F:hydrolase activity, acting on glycosyl bonds"/>
    <property type="evidence" value="ECO:0007669"/>
    <property type="project" value="UniProtKB-KW"/>
</dbReference>
<organism evidence="6 7">
    <name type="scientific">Rhizocola hellebori</name>
    <dbReference type="NCBI Taxonomy" id="1392758"/>
    <lineage>
        <taxon>Bacteria</taxon>
        <taxon>Bacillati</taxon>
        <taxon>Actinomycetota</taxon>
        <taxon>Actinomycetes</taxon>
        <taxon>Micromonosporales</taxon>
        <taxon>Micromonosporaceae</taxon>
        <taxon>Rhizocola</taxon>
    </lineage>
</organism>
<sequence length="2005" mass="208255">MINPSKWLGLAGRLNRRNVSWTALIAVLAGLVVSVLSSEGFPAADLRLNDGGVWATYRNQNLFGRFNLPAQQLDALLYPGGNQPDIDVLQEASTVFLVDRTAGLLRPIDVSNRDYQHEDAALPAVARVALGGGVVAVLDEQTGKLWVRTAESAKALDVSQDAPTAEVGKAASIAVGLDGTVHAVSSDTNKLLSVTRSGEREQRDLPDVEGASVTAVGSVPVVLSKGGKLVLPDEVVSVDGSARLQQPGPESESVLLGTEKQLLQVDLSDGESASLSEVGKGGPAAPVRLGDCVHAAWAGSAPTYIRLCGPGKADQPVPLEGLSPNAELVFRVNRDAIVLNDAAEGNIYLFERGGADLGNWQELIERLKENPTKPPENSQPNRLVNNKPEAIDDTFGARPGQAALLHVLDNDTDPDGDVLTIVATTAVKPAGAGRLSVIANGQALQFVPSPGDYRQAVTFQYTISDGNGGTDPAGVTVNVKPDGNAPPYARPSNRVLELERGGTLTFNALRDWRDADGDALLLAQATVPLPDKVRFTPGGELTFTAAPNSSPGPKLVSLKVSDGTVLQDGSVTVNVVDRDRPPVAENDLVTAVAGQKVTIRPLDNDSDPNTTVPGSEQRLRLSFVGPSKAGSSATPDYVAGTITFKADLVDAYYLDYRVTDGKAEAAGRIRIDVRKPTSAYAPVAVADQVALRSGTPSVADVLANDVDLDGDVLVVRSVEVPENSGLSVSVIEHRWLRVSATRSDVGSPRYTVRYVVSDGERDDIGVLTVTRLESGDQNQPPVTVADIATVRAGDIVDIDVLANDSDPEGAALGLKPKVVDDNEASKRGLWLVSAGRVRFHALDKPGTSTASYTALDERGQSAVGQITVTVIASTAANQIPQPKPVQARAFAGGKVRIPIPLTGVDPDGDSVLLLGPMLAPQLGRIVDQGIDYFDYEAYPGAGGTDEFTYRVLDGFGGLGTGSVRIGVVAFPDRDTAPVAVDDEFVVAPGATVRVPVLTNDSDVDGDPLTVEDLKLLNPRLPEGTSLNGSVVVVKAGPNERDVVSVRYGISDGRGQRATATVRITSRAGANLPPIARDDIAGPVAAGATSVEVEVLLNDDDLDGPKSELTVEPINVGDAAPVTVSGSKLRIPLTKNARQVSYQLKDAHNGVAVAFVRVPGTGPQPPRLKDNPELVVTSGADLTVNVAELVVDPQGLPVRLIDTLSISTSPSGSLSLVPGTSTPTSFTLHAAAEFSGRAAVVFAVEDGQASASLSLRVKVVPSGKQPPVFSCPPVEPAAGAPPVTVELQRCVRSNAGEGLLFSLDSKAPAGLTVELAGSKLKISAAPDAEIGDRGKLKLTVTDEAKASAQGELAIVVRPSGLAVANTDYANAKVGEEVHVNVIGNDVNPFPNSPLKLVSLEAPGAPGARIDEGKGEVIFTPAKHGKVALQYTVQDATGKPDRRVNGSVEVTVIDKPLAPGQPIARSEGDKFAVLVWSEPDNQGSPVDRYTVTGNDGFSQTCAETVCRLDGLTNGKTYRFKVRAINAAGNGPESPESADVHPDAKPDQPQAPTTTFGDSKITLSWAAPNGNGGSSIQGYEVEISPGGISHPVNGTSYVWSGLDNGAAYTFRLRARNSNLFSEWSASSAPEIPARQPEAPQAPTAAGVADGIGQQIVVNWIEPVVNGAAVTEYQLTVIRAGVTERTITVPGDTTGATVNVDNGVDYRFTVVAVNKAGPSQASPASAATIAHGKPFPVLTHSYSDNSGGTGYDGRVSYSLSPPGDNGLAISSYEFDVDGNGSTDFGSGSASGYVTGLANGTDYQIRVRACNDMCGDWSGAGNVVRPYGPVRQPNAGAAKSGATSVTLSWSSAGENGRPLDRIEIRVNGGGWENVGTGAGSRGCGNGYDQTCSIDVRAFDIAGQVSPTASASARTDPPPGVVTVAKGASAQGQPGCSSPPCAYVVVTLSNFSPNTAYACDINSAHGDLFDVTVTTNGSGNGSRQALSYYGYPTGWVSATCNGITGTRNPWN</sequence>
<keyword evidence="3" id="KW-0119">Carbohydrate metabolism</keyword>
<dbReference type="SMART" id="SM00060">
    <property type="entry name" value="FN3"/>
    <property type="match status" value="5"/>
</dbReference>
<feature type="domain" description="Fibronectin type-III" evidence="5">
    <location>
        <begin position="1456"/>
        <end position="1541"/>
    </location>
</feature>
<dbReference type="PANTHER" id="PTHR13817">
    <property type="entry name" value="TITIN"/>
    <property type="match status" value="1"/>
</dbReference>
<keyword evidence="7" id="KW-1185">Reference proteome</keyword>
<reference evidence="6" key="1">
    <citation type="submission" date="2021-01" db="EMBL/GenBank/DDBJ databases">
        <title>Whole genome shotgun sequence of Rhizocola hellebori NBRC 109834.</title>
        <authorList>
            <person name="Komaki H."/>
            <person name="Tamura T."/>
        </authorList>
    </citation>
    <scope>NUCLEOTIDE SEQUENCE</scope>
    <source>
        <strain evidence="6">NBRC 109834</strain>
    </source>
</reference>
<keyword evidence="2" id="KW-0378">Hydrolase</keyword>
<accession>A0A8J3QHK8</accession>
<dbReference type="InterPro" id="IPR013783">
    <property type="entry name" value="Ig-like_fold"/>
</dbReference>
<dbReference type="SUPFAM" id="SSF49265">
    <property type="entry name" value="Fibronectin type III"/>
    <property type="match status" value="3"/>
</dbReference>
<dbReference type="Proteomes" id="UP000612899">
    <property type="component" value="Unassembled WGS sequence"/>
</dbReference>
<feature type="region of interest" description="Disordered" evidence="4">
    <location>
        <begin position="1524"/>
        <end position="1554"/>
    </location>
</feature>
<dbReference type="InterPro" id="IPR003961">
    <property type="entry name" value="FN3_dom"/>
</dbReference>
<dbReference type="EMBL" id="BONY01000068">
    <property type="protein sequence ID" value="GIH09441.1"/>
    <property type="molecule type" value="Genomic_DNA"/>
</dbReference>
<gene>
    <name evidence="6" type="ORF">Rhe02_75080</name>
</gene>
<name>A0A8J3QHK8_9ACTN</name>
<dbReference type="GO" id="GO:0000272">
    <property type="term" value="P:polysaccharide catabolic process"/>
    <property type="evidence" value="ECO:0007669"/>
    <property type="project" value="UniProtKB-KW"/>
</dbReference>
<evidence type="ECO:0000259" key="5">
    <source>
        <dbReference type="PROSITE" id="PS50853"/>
    </source>
</evidence>
<dbReference type="Pfam" id="PF17963">
    <property type="entry name" value="Big_9"/>
    <property type="match status" value="6"/>
</dbReference>